<evidence type="ECO:0000256" key="4">
    <source>
        <dbReference type="SAM" id="MobiDB-lite"/>
    </source>
</evidence>
<dbReference type="Pfam" id="PF13377">
    <property type="entry name" value="Peripla_BP_3"/>
    <property type="match status" value="1"/>
</dbReference>
<dbReference type="RefSeq" id="WP_075818307.1">
    <property type="nucleotide sequence ID" value="NZ_CAPNHH010000070.1"/>
</dbReference>
<dbReference type="CDD" id="cd01392">
    <property type="entry name" value="HTH_LacI"/>
    <property type="match status" value="1"/>
</dbReference>
<feature type="domain" description="HTH lacI-type" evidence="5">
    <location>
        <begin position="5"/>
        <end position="59"/>
    </location>
</feature>
<dbReference type="OrthoDB" id="308642at2"/>
<dbReference type="Gene3D" id="3.40.50.2300">
    <property type="match status" value="2"/>
</dbReference>
<gene>
    <name evidence="6" type="ORF">BO222_03270</name>
</gene>
<dbReference type="Pfam" id="PF00356">
    <property type="entry name" value="LacI"/>
    <property type="match status" value="1"/>
</dbReference>
<comment type="caution">
    <text evidence="6">The sequence shown here is derived from an EMBL/GenBank/DDBJ whole genome shotgun (WGS) entry which is preliminary data.</text>
</comment>
<dbReference type="Gene3D" id="1.10.260.40">
    <property type="entry name" value="lambda repressor-like DNA-binding domains"/>
    <property type="match status" value="1"/>
</dbReference>
<keyword evidence="2" id="KW-0238">DNA-binding</keyword>
<dbReference type="InterPro" id="IPR046335">
    <property type="entry name" value="LacI/GalR-like_sensor"/>
</dbReference>
<feature type="region of interest" description="Disordered" evidence="4">
    <location>
        <begin position="364"/>
        <end position="390"/>
    </location>
</feature>
<evidence type="ECO:0000259" key="5">
    <source>
        <dbReference type="PROSITE" id="PS50932"/>
    </source>
</evidence>
<dbReference type="InterPro" id="IPR010982">
    <property type="entry name" value="Lambda_DNA-bd_dom_sf"/>
</dbReference>
<evidence type="ECO:0000313" key="7">
    <source>
        <dbReference type="Proteomes" id="UP000186341"/>
    </source>
</evidence>
<proteinExistence type="predicted"/>
<dbReference type="InterPro" id="IPR000843">
    <property type="entry name" value="HTH_LacI"/>
</dbReference>
<protein>
    <recommendedName>
        <fullName evidence="5">HTH lacI-type domain-containing protein</fullName>
    </recommendedName>
</protein>
<dbReference type="PANTHER" id="PTHR30146">
    <property type="entry name" value="LACI-RELATED TRANSCRIPTIONAL REPRESSOR"/>
    <property type="match status" value="1"/>
</dbReference>
<feature type="compositionally biased region" description="Basic and acidic residues" evidence="4">
    <location>
        <begin position="372"/>
        <end position="390"/>
    </location>
</feature>
<evidence type="ECO:0000256" key="3">
    <source>
        <dbReference type="ARBA" id="ARBA00023163"/>
    </source>
</evidence>
<dbReference type="EMBL" id="MPJW01000082">
    <property type="protein sequence ID" value="OLU41526.1"/>
    <property type="molecule type" value="Genomic_DNA"/>
</dbReference>
<dbReference type="AlphaFoldDB" id="A0A1U7NHP6"/>
<dbReference type="PROSITE" id="PS50932">
    <property type="entry name" value="HTH_LACI_2"/>
    <property type="match status" value="1"/>
</dbReference>
<dbReference type="GeneID" id="82202243"/>
<dbReference type="Proteomes" id="UP000186341">
    <property type="component" value="Unassembled WGS sequence"/>
</dbReference>
<dbReference type="PANTHER" id="PTHR30146:SF109">
    <property type="entry name" value="HTH-TYPE TRANSCRIPTIONAL REGULATOR GALS"/>
    <property type="match status" value="1"/>
</dbReference>
<reference evidence="6 7" key="1">
    <citation type="submission" date="2016-11" db="EMBL/GenBank/DDBJ databases">
        <title>Description of two novel members of the family Erysipelotrichaceae: Ileibacterium lipovorans gen. nov., sp. nov. and Dubosiella newyorkensis, gen. nov., sp. nov.</title>
        <authorList>
            <person name="Cox L.M."/>
            <person name="Sohn J."/>
            <person name="Tyrrell K.L."/>
            <person name="Citron D.M."/>
            <person name="Lawson P.A."/>
            <person name="Patel N.B."/>
            <person name="Iizumi T."/>
            <person name="Perez-Perez G.I."/>
            <person name="Goldstein E.J."/>
            <person name="Blaser M.J."/>
        </authorList>
    </citation>
    <scope>NUCLEOTIDE SEQUENCE [LARGE SCALE GENOMIC DNA]</scope>
    <source>
        <strain evidence="6 7">NYU-BL-A3</strain>
    </source>
</reference>
<accession>A0A1U7NHP6</accession>
<keyword evidence="1" id="KW-0805">Transcription regulation</keyword>
<keyword evidence="7" id="KW-1185">Reference proteome</keyword>
<organism evidence="6 7">
    <name type="scientific">Ileibacterium valens</name>
    <dbReference type="NCBI Taxonomy" id="1862668"/>
    <lineage>
        <taxon>Bacteria</taxon>
        <taxon>Bacillati</taxon>
        <taxon>Bacillota</taxon>
        <taxon>Erysipelotrichia</taxon>
        <taxon>Erysipelotrichales</taxon>
        <taxon>Erysipelotrichaceae</taxon>
        <taxon>Ileibacterium</taxon>
    </lineage>
</organism>
<name>A0A1U7NHP6_9FIRM</name>
<dbReference type="GO" id="GO:0003700">
    <property type="term" value="F:DNA-binding transcription factor activity"/>
    <property type="evidence" value="ECO:0007669"/>
    <property type="project" value="TreeGrafter"/>
</dbReference>
<dbReference type="CDD" id="cd06267">
    <property type="entry name" value="PBP1_LacI_sugar_binding-like"/>
    <property type="match status" value="1"/>
</dbReference>
<evidence type="ECO:0000256" key="2">
    <source>
        <dbReference type="ARBA" id="ARBA00023125"/>
    </source>
</evidence>
<evidence type="ECO:0000313" key="6">
    <source>
        <dbReference type="EMBL" id="OLU41526.1"/>
    </source>
</evidence>
<dbReference type="SMART" id="SM00354">
    <property type="entry name" value="HTH_LACI"/>
    <property type="match status" value="1"/>
</dbReference>
<dbReference type="GO" id="GO:0000976">
    <property type="term" value="F:transcription cis-regulatory region binding"/>
    <property type="evidence" value="ECO:0007669"/>
    <property type="project" value="TreeGrafter"/>
</dbReference>
<dbReference type="SUPFAM" id="SSF53822">
    <property type="entry name" value="Periplasmic binding protein-like I"/>
    <property type="match status" value="1"/>
</dbReference>
<sequence>MAKKITIKEIARESGYSIGTVSRTLNQMPGVSEEARETIMQIVRKYNFELNTNAKFLKQRNRSGIMILVRGNNNMLFADLLEKMQMLITEKGYDPLIYYISEDQDEVEETLKFCRIRSPMGIMFLGSTREHFRKNFQKITIPCVLVTNSAMGLPFNNLSSVTTNDSAAAQFAVEYLFSLGHEHIGIIGGSLSDSQAAKSRYQGAQYAFYNRQIPFNFEKQYVENYFTIEGGYQAMKELLAKMLEITAVFAMSDVSALGAIRAIADSGKRVPEDIAVVGFDGLKITQFTIPRLTTIRQNTDELARRSVEVLCKTIEELCPPVYEEISFSFAKGESTAPVEGYLVKEIITEETMLDMDETVKTTVNTQSSKTDQCPEKNSEKAEMKTEECFA</sequence>
<keyword evidence="3" id="KW-0804">Transcription</keyword>
<dbReference type="SUPFAM" id="SSF47413">
    <property type="entry name" value="lambda repressor-like DNA-binding domains"/>
    <property type="match status" value="1"/>
</dbReference>
<dbReference type="InterPro" id="IPR028082">
    <property type="entry name" value="Peripla_BP_I"/>
</dbReference>
<evidence type="ECO:0000256" key="1">
    <source>
        <dbReference type="ARBA" id="ARBA00023015"/>
    </source>
</evidence>